<evidence type="ECO:0000256" key="1">
    <source>
        <dbReference type="SAM" id="MobiDB-lite"/>
    </source>
</evidence>
<dbReference type="InterPro" id="IPR011991">
    <property type="entry name" value="ArsR-like_HTH"/>
</dbReference>
<dbReference type="RefSeq" id="WP_058937970.1">
    <property type="nucleotide sequence ID" value="NZ_LLYW01000004.1"/>
</dbReference>
<dbReference type="InterPro" id="IPR000835">
    <property type="entry name" value="HTH_MarR-typ"/>
</dbReference>
<dbReference type="CDD" id="cd00090">
    <property type="entry name" value="HTH_ARSR"/>
    <property type="match status" value="1"/>
</dbReference>
<dbReference type="Proteomes" id="UP000053462">
    <property type="component" value="Unassembled WGS sequence"/>
</dbReference>
<dbReference type="Gene3D" id="1.10.10.10">
    <property type="entry name" value="Winged helix-like DNA-binding domain superfamily/Winged helix DNA-binding domain"/>
    <property type="match status" value="1"/>
</dbReference>
<dbReference type="InterPro" id="IPR036390">
    <property type="entry name" value="WH_DNA-bd_sf"/>
</dbReference>
<dbReference type="AlphaFoldDB" id="A0A100XZI4"/>
<comment type="caution">
    <text evidence="3">The sequence shown here is derived from an EMBL/GenBank/DDBJ whole genome shotgun (WGS) entry which is preliminary data.</text>
</comment>
<dbReference type="STRING" id="227598.APY94_01580"/>
<proteinExistence type="predicted"/>
<evidence type="ECO:0000259" key="2">
    <source>
        <dbReference type="Pfam" id="PF12802"/>
    </source>
</evidence>
<reference evidence="3 4" key="1">
    <citation type="submission" date="2015-10" db="EMBL/GenBank/DDBJ databases">
        <title>Draft genome sequence of Thermococcus celericrescens strain DSM 17994.</title>
        <authorList>
            <person name="Hong S.-J."/>
            <person name="Park C.-E."/>
            <person name="Shin J.-H."/>
        </authorList>
    </citation>
    <scope>NUCLEOTIDE SEQUENCE [LARGE SCALE GENOMIC DNA]</scope>
    <source>
        <strain evidence="3 4">DSM 17994</strain>
    </source>
</reference>
<protein>
    <recommendedName>
        <fullName evidence="2">HTH marR-type domain-containing protein</fullName>
    </recommendedName>
</protein>
<dbReference type="InterPro" id="IPR036388">
    <property type="entry name" value="WH-like_DNA-bd_sf"/>
</dbReference>
<keyword evidence="4" id="KW-1185">Reference proteome</keyword>
<feature type="domain" description="HTH marR-type" evidence="2">
    <location>
        <begin position="247"/>
        <end position="297"/>
    </location>
</feature>
<name>A0A100XZI4_9EURY</name>
<organism evidence="3 4">
    <name type="scientific">Thermococcus celericrescens</name>
    <dbReference type="NCBI Taxonomy" id="227598"/>
    <lineage>
        <taxon>Archaea</taxon>
        <taxon>Methanobacteriati</taxon>
        <taxon>Methanobacteriota</taxon>
        <taxon>Thermococci</taxon>
        <taxon>Thermococcales</taxon>
        <taxon>Thermococcaceae</taxon>
        <taxon>Thermococcus</taxon>
    </lineage>
</organism>
<evidence type="ECO:0000313" key="3">
    <source>
        <dbReference type="EMBL" id="KUH34535.1"/>
    </source>
</evidence>
<sequence>MSRKIFAAFLFLSLFLPLSAAQYTVESTELVVYPDGYVKVVEVVRPAEYTVAVTIPPLDESPQGVMVVDETGSLIPYEIANSTLTAYFENASLIKITYYTPALTSKEGSVWRIKFTSETPVRFHLPDNAVVVKLNTVPLRVEKNHIVMPAGNVSISYVMEKPAGADPPYTGDLPGAGAASGNAGSSGTSASGGSGNSWPLYLLPALGIASAGVGYSVMAKRRRRSGEGDIALPLTREEYPKKLEESDLNSDEIRVLLYIYDRGGRTTQAEVKKMLNIPKTTAWRMFKRLEERGLVRVYKKRRENWVELVF</sequence>
<dbReference type="EMBL" id="LLYW01000004">
    <property type="protein sequence ID" value="KUH34535.1"/>
    <property type="molecule type" value="Genomic_DNA"/>
</dbReference>
<dbReference type="Pfam" id="PF12802">
    <property type="entry name" value="MarR_2"/>
    <property type="match status" value="1"/>
</dbReference>
<feature type="region of interest" description="Disordered" evidence="1">
    <location>
        <begin position="168"/>
        <end position="193"/>
    </location>
</feature>
<dbReference type="SUPFAM" id="SSF46785">
    <property type="entry name" value="Winged helix' DNA-binding domain"/>
    <property type="match status" value="1"/>
</dbReference>
<dbReference type="OrthoDB" id="28494at2157"/>
<evidence type="ECO:0000313" key="4">
    <source>
        <dbReference type="Proteomes" id="UP000053462"/>
    </source>
</evidence>
<accession>A0A100XZI4</accession>
<gene>
    <name evidence="3" type="ORF">APY94_01580</name>
</gene>
<feature type="compositionally biased region" description="Low complexity" evidence="1">
    <location>
        <begin position="175"/>
        <end position="189"/>
    </location>
</feature>
<dbReference type="GO" id="GO:0003700">
    <property type="term" value="F:DNA-binding transcription factor activity"/>
    <property type="evidence" value="ECO:0007669"/>
    <property type="project" value="InterPro"/>
</dbReference>